<accession>A0AAW0KKX8</accession>
<dbReference type="Proteomes" id="UP000237347">
    <property type="component" value="Unassembled WGS sequence"/>
</dbReference>
<evidence type="ECO:0000313" key="2">
    <source>
        <dbReference type="Proteomes" id="UP000237347"/>
    </source>
</evidence>
<dbReference type="AlphaFoldDB" id="A0AAW0KKX8"/>
<comment type="caution">
    <text evidence="1">The sequence shown here is derived from an EMBL/GenBank/DDBJ whole genome shotgun (WGS) entry which is preliminary data.</text>
</comment>
<name>A0AAW0KKX8_QUESU</name>
<evidence type="ECO:0000313" key="1">
    <source>
        <dbReference type="EMBL" id="KAK7839069.1"/>
    </source>
</evidence>
<protein>
    <submittedName>
        <fullName evidence="1">Uncharacterized protein</fullName>
    </submittedName>
</protein>
<proteinExistence type="predicted"/>
<gene>
    <name evidence="1" type="ORF">CFP56_018770</name>
</gene>
<sequence>MEQLFDNNYVNVILNDSDSKNTKAKSKSFPLKIRLVELNTTWGCGLMVGVLILHPERSGSSDSPSLARVVHVAYVAKTRHENLELGLAKAV</sequence>
<reference evidence="1 2" key="1">
    <citation type="journal article" date="2018" name="Sci. Data">
        <title>The draft genome sequence of cork oak.</title>
        <authorList>
            <person name="Ramos A.M."/>
            <person name="Usie A."/>
            <person name="Barbosa P."/>
            <person name="Barros P.M."/>
            <person name="Capote T."/>
            <person name="Chaves I."/>
            <person name="Simoes F."/>
            <person name="Abreu I."/>
            <person name="Carrasquinho I."/>
            <person name="Faro C."/>
            <person name="Guimaraes J.B."/>
            <person name="Mendonca D."/>
            <person name="Nobrega F."/>
            <person name="Rodrigues L."/>
            <person name="Saibo N.J.M."/>
            <person name="Varela M.C."/>
            <person name="Egas C."/>
            <person name="Matos J."/>
            <person name="Miguel C.M."/>
            <person name="Oliveira M.M."/>
            <person name="Ricardo C.P."/>
            <person name="Goncalves S."/>
        </authorList>
    </citation>
    <scope>NUCLEOTIDE SEQUENCE [LARGE SCALE GENOMIC DNA]</scope>
    <source>
        <strain evidence="2">cv. HL8</strain>
    </source>
</reference>
<organism evidence="1 2">
    <name type="scientific">Quercus suber</name>
    <name type="common">Cork oak</name>
    <dbReference type="NCBI Taxonomy" id="58331"/>
    <lineage>
        <taxon>Eukaryota</taxon>
        <taxon>Viridiplantae</taxon>
        <taxon>Streptophyta</taxon>
        <taxon>Embryophyta</taxon>
        <taxon>Tracheophyta</taxon>
        <taxon>Spermatophyta</taxon>
        <taxon>Magnoliopsida</taxon>
        <taxon>eudicotyledons</taxon>
        <taxon>Gunneridae</taxon>
        <taxon>Pentapetalae</taxon>
        <taxon>rosids</taxon>
        <taxon>fabids</taxon>
        <taxon>Fagales</taxon>
        <taxon>Fagaceae</taxon>
        <taxon>Quercus</taxon>
    </lineage>
</organism>
<keyword evidence="2" id="KW-1185">Reference proteome</keyword>
<dbReference type="EMBL" id="PKMF04000291">
    <property type="protein sequence ID" value="KAK7839069.1"/>
    <property type="molecule type" value="Genomic_DNA"/>
</dbReference>